<organism evidence="2 3">
    <name type="scientific">Clostridium botulinum</name>
    <dbReference type="NCBI Taxonomy" id="1491"/>
    <lineage>
        <taxon>Bacteria</taxon>
        <taxon>Bacillati</taxon>
        <taxon>Bacillota</taxon>
        <taxon>Clostridia</taxon>
        <taxon>Eubacteriales</taxon>
        <taxon>Clostridiaceae</taxon>
        <taxon>Clostridium</taxon>
    </lineage>
</organism>
<keyword evidence="1" id="KW-0812">Transmembrane</keyword>
<dbReference type="Proteomes" id="UP000472355">
    <property type="component" value="Unassembled WGS sequence"/>
</dbReference>
<gene>
    <name evidence="2" type="ORF">EXM65_12910</name>
</gene>
<proteinExistence type="predicted"/>
<keyword evidence="1" id="KW-0472">Membrane</keyword>
<comment type="caution">
    <text evidence="2">The sequence shown here is derived from an EMBL/GenBank/DDBJ whole genome shotgun (WGS) entry which is preliminary data.</text>
</comment>
<evidence type="ECO:0000313" key="3">
    <source>
        <dbReference type="Proteomes" id="UP000472355"/>
    </source>
</evidence>
<dbReference type="EMBL" id="SGKU01000039">
    <property type="protein sequence ID" value="NFA43450.1"/>
    <property type="molecule type" value="Genomic_DNA"/>
</dbReference>
<name>A0A6M0SQ63_CLOBO</name>
<keyword evidence="1" id="KW-1133">Transmembrane helix</keyword>
<feature type="transmembrane region" description="Helical" evidence="1">
    <location>
        <begin position="70"/>
        <end position="88"/>
    </location>
</feature>
<dbReference type="AlphaFoldDB" id="A0A6M0SQ63"/>
<sequence length="98" mass="11066">MFINILLRLMIYMDLFMGIALMVIACNKLGSHPASLIFNIDAVSKNADTGGFFLSLFSSLWYITIKALDFISIIALIPIIQFTLTLTFRKILGIYKQN</sequence>
<reference evidence="2 3" key="1">
    <citation type="submission" date="2019-02" db="EMBL/GenBank/DDBJ databases">
        <title>Genome sequencing of Clostridium botulinum clinical isolates.</title>
        <authorList>
            <person name="Brunt J."/>
            <person name="Van Vliet A.H.M."/>
            <person name="Stringer S.C."/>
            <person name="Grant K.A."/>
            <person name="Carter A.C."/>
            <person name="Peck M.W."/>
        </authorList>
    </citation>
    <scope>NUCLEOTIDE SEQUENCE [LARGE SCALE GENOMIC DNA]</scope>
    <source>
        <strain evidence="2 3">H113700579</strain>
    </source>
</reference>
<protein>
    <submittedName>
        <fullName evidence="2">Uncharacterized protein</fullName>
    </submittedName>
</protein>
<feature type="transmembrane region" description="Helical" evidence="1">
    <location>
        <begin position="6"/>
        <end position="26"/>
    </location>
</feature>
<accession>A0A6M0SQ63</accession>
<evidence type="ECO:0000313" key="2">
    <source>
        <dbReference type="EMBL" id="NFA43450.1"/>
    </source>
</evidence>
<evidence type="ECO:0000256" key="1">
    <source>
        <dbReference type="SAM" id="Phobius"/>
    </source>
</evidence>